<evidence type="ECO:0000256" key="3">
    <source>
        <dbReference type="ARBA" id="ARBA00023136"/>
    </source>
</evidence>
<accession>A0A5C7EKM3</accession>
<evidence type="ECO:0000259" key="7">
    <source>
        <dbReference type="Pfam" id="PF00263"/>
    </source>
</evidence>
<evidence type="ECO:0000313" key="9">
    <source>
        <dbReference type="Proteomes" id="UP000321201"/>
    </source>
</evidence>
<organism evidence="8 9">
    <name type="scientific">Pelomicrobium methylotrophicum</name>
    <dbReference type="NCBI Taxonomy" id="2602750"/>
    <lineage>
        <taxon>Bacteria</taxon>
        <taxon>Pseudomonadati</taxon>
        <taxon>Pseudomonadota</taxon>
        <taxon>Hydrogenophilia</taxon>
        <taxon>Hydrogenophilia incertae sedis</taxon>
        <taxon>Pelomicrobium</taxon>
    </lineage>
</organism>
<keyword evidence="9" id="KW-1185">Reference proteome</keyword>
<dbReference type="Proteomes" id="UP000321201">
    <property type="component" value="Unassembled WGS sequence"/>
</dbReference>
<evidence type="ECO:0000256" key="4">
    <source>
        <dbReference type="RuleBase" id="RU004003"/>
    </source>
</evidence>
<feature type="signal peptide" evidence="6">
    <location>
        <begin position="1"/>
        <end position="17"/>
    </location>
</feature>
<evidence type="ECO:0000256" key="5">
    <source>
        <dbReference type="SAM" id="MobiDB-lite"/>
    </source>
</evidence>
<comment type="subcellular location">
    <subcellularLocation>
        <location evidence="1">Membrane</location>
    </subcellularLocation>
</comment>
<dbReference type="RefSeq" id="WP_147799987.1">
    <property type="nucleotide sequence ID" value="NZ_VPFL01000012.1"/>
</dbReference>
<protein>
    <recommendedName>
        <fullName evidence="7">Type II/III secretion system secretin-like domain-containing protein</fullName>
    </recommendedName>
</protein>
<feature type="compositionally biased region" description="Low complexity" evidence="5">
    <location>
        <begin position="173"/>
        <end position="196"/>
    </location>
</feature>
<dbReference type="PANTHER" id="PTHR30332:SF24">
    <property type="entry name" value="SECRETIN GSPD-RELATED"/>
    <property type="match status" value="1"/>
</dbReference>
<dbReference type="GO" id="GO:0015627">
    <property type="term" value="C:type II protein secretion system complex"/>
    <property type="evidence" value="ECO:0007669"/>
    <property type="project" value="TreeGrafter"/>
</dbReference>
<dbReference type="InterPro" id="IPR050810">
    <property type="entry name" value="Bact_Secretion_Sys_Channel"/>
</dbReference>
<keyword evidence="3" id="KW-0472">Membrane</keyword>
<dbReference type="GO" id="GO:0009306">
    <property type="term" value="P:protein secretion"/>
    <property type="evidence" value="ECO:0007669"/>
    <property type="project" value="InterPro"/>
</dbReference>
<dbReference type="InterPro" id="IPR001775">
    <property type="entry name" value="GspD/PilQ"/>
</dbReference>
<evidence type="ECO:0000256" key="6">
    <source>
        <dbReference type="SAM" id="SignalP"/>
    </source>
</evidence>
<evidence type="ECO:0000313" key="8">
    <source>
        <dbReference type="EMBL" id="TXF11588.1"/>
    </source>
</evidence>
<feature type="chain" id="PRO_5022692683" description="Type II/III secretion system secretin-like domain-containing protein" evidence="6">
    <location>
        <begin position="18"/>
        <end position="524"/>
    </location>
</feature>
<dbReference type="PROSITE" id="PS51257">
    <property type="entry name" value="PROKAR_LIPOPROTEIN"/>
    <property type="match status" value="1"/>
</dbReference>
<dbReference type="PANTHER" id="PTHR30332">
    <property type="entry name" value="PROBABLE GENERAL SECRETION PATHWAY PROTEIN D"/>
    <property type="match status" value="1"/>
</dbReference>
<dbReference type="GO" id="GO:0016020">
    <property type="term" value="C:membrane"/>
    <property type="evidence" value="ECO:0007669"/>
    <property type="project" value="UniProtKB-SubCell"/>
</dbReference>
<dbReference type="EMBL" id="VPFL01000012">
    <property type="protein sequence ID" value="TXF11588.1"/>
    <property type="molecule type" value="Genomic_DNA"/>
</dbReference>
<sequence length="524" mass="53839">MAAFRISTLGASTLAAALTLGGCASVPGKEARGSLDDAVRAISAGPQTHVRVTNESYVAATPVEYAPPKKGSISIRAVDAPLSGIASAIAERGSYAIAFTQDVDMAARTSVDIVSASPEDALREAAFAAGYVAVVNEKERRATLARRATWTFKLPPRLLQNLTLNYSVSSNPSSQASASSAGATPAPTPFGAAPGADSSGQGGGAISAKFSVNATQRNPEGGFRQFLAGIAGGDVEVQAMPETGFLSVRGTGEQLRRVDRFVREFIRDAAAQVEIEASLVEVSLTEQMQAGIDWSRIIPLGGLGQGVQASVSITNAGVVSTPAVTATVTTASITSVVKALEKHAAVKVISRPRLLALNHSPAVVFDGEQIPYLGSVTSTVTGTSPTTQNSGSVSFAQDGVSLSFKPNILDAGRVEVTVVPVLSSVTSFETFDLGGGARLTAPRQPVRQAHLQVVAEAGKTVIIGGTRSARSSADRSGVPGAGVSPLTALLSGYDGLSSTKELVMLLRATIIPAPEYEPRVAESI</sequence>
<feature type="region of interest" description="Disordered" evidence="5">
    <location>
        <begin position="173"/>
        <end position="204"/>
    </location>
</feature>
<keyword evidence="2 6" id="KW-0732">Signal</keyword>
<evidence type="ECO:0000256" key="1">
    <source>
        <dbReference type="ARBA" id="ARBA00004370"/>
    </source>
</evidence>
<feature type="domain" description="Type II/III secretion system secretin-like" evidence="7">
    <location>
        <begin position="339"/>
        <end position="511"/>
    </location>
</feature>
<dbReference type="OrthoDB" id="5296076at2"/>
<dbReference type="AlphaFoldDB" id="A0A5C7EKM3"/>
<comment type="similarity">
    <text evidence="4">Belongs to the bacterial secretin family.</text>
</comment>
<reference evidence="8 9" key="1">
    <citation type="submission" date="2019-08" db="EMBL/GenBank/DDBJ databases">
        <title>Pelomicrobium methylotrophicum gen. nov., sp. nov. a moderately thermophilic, facultatively anaerobic, lithoautotrophic and methylotrophic bacterium isolated from a terrestrial mud volcano.</title>
        <authorList>
            <person name="Slobodkina G.B."/>
            <person name="Merkel A.Y."/>
            <person name="Slobodkin A.I."/>
        </authorList>
    </citation>
    <scope>NUCLEOTIDE SEQUENCE [LARGE SCALE GENOMIC DNA]</scope>
    <source>
        <strain evidence="8 9">SM250</strain>
    </source>
</reference>
<dbReference type="InterPro" id="IPR004846">
    <property type="entry name" value="T2SS/T3SS_dom"/>
</dbReference>
<name>A0A5C7EKM3_9PROT</name>
<dbReference type="PRINTS" id="PR00811">
    <property type="entry name" value="BCTERIALGSPD"/>
</dbReference>
<dbReference type="InParanoid" id="A0A5C7EKM3"/>
<comment type="caution">
    <text evidence="8">The sequence shown here is derived from an EMBL/GenBank/DDBJ whole genome shotgun (WGS) entry which is preliminary data.</text>
</comment>
<gene>
    <name evidence="8" type="ORF">FR698_09620</name>
</gene>
<evidence type="ECO:0000256" key="2">
    <source>
        <dbReference type="ARBA" id="ARBA00022729"/>
    </source>
</evidence>
<dbReference type="Pfam" id="PF00263">
    <property type="entry name" value="Secretin"/>
    <property type="match status" value="1"/>
</dbReference>
<proteinExistence type="inferred from homology"/>